<keyword evidence="3" id="KW-1185">Reference proteome</keyword>
<dbReference type="OrthoDB" id="9786188at2"/>
<dbReference type="EMBL" id="SMSJ01000076">
    <property type="protein sequence ID" value="TDH59206.1"/>
    <property type="molecule type" value="Genomic_DNA"/>
</dbReference>
<dbReference type="SUPFAM" id="SSF52266">
    <property type="entry name" value="SGNH hydrolase"/>
    <property type="match status" value="1"/>
</dbReference>
<feature type="domain" description="SGNH hydrolase-type esterase" evidence="1">
    <location>
        <begin position="44"/>
        <end position="203"/>
    </location>
</feature>
<dbReference type="InterPro" id="IPR036514">
    <property type="entry name" value="SGNH_hydro_sf"/>
</dbReference>
<dbReference type="PANTHER" id="PTHR30383:SF24">
    <property type="entry name" value="THIOESTERASE 1_PROTEASE 1_LYSOPHOSPHOLIPASE L1"/>
    <property type="match status" value="1"/>
</dbReference>
<dbReference type="Proteomes" id="UP000295096">
    <property type="component" value="Unassembled WGS sequence"/>
</dbReference>
<protein>
    <submittedName>
        <fullName evidence="2">Arylesterase</fullName>
    </submittedName>
</protein>
<evidence type="ECO:0000259" key="1">
    <source>
        <dbReference type="Pfam" id="PF13472"/>
    </source>
</evidence>
<dbReference type="PANTHER" id="PTHR30383">
    <property type="entry name" value="THIOESTERASE 1/PROTEASE 1/LYSOPHOSPHOLIPASE L1"/>
    <property type="match status" value="1"/>
</dbReference>
<dbReference type="InterPro" id="IPR013830">
    <property type="entry name" value="SGNH_hydro"/>
</dbReference>
<proteinExistence type="predicted"/>
<dbReference type="Pfam" id="PF13472">
    <property type="entry name" value="Lipase_GDSL_2"/>
    <property type="match status" value="1"/>
</dbReference>
<gene>
    <name evidence="2" type="ORF">E2C06_28680</name>
</gene>
<dbReference type="GO" id="GO:0004622">
    <property type="term" value="F:phosphatidylcholine lysophospholipase activity"/>
    <property type="evidence" value="ECO:0007669"/>
    <property type="project" value="TreeGrafter"/>
</dbReference>
<dbReference type="InterPro" id="IPR051532">
    <property type="entry name" value="Ester_Hydrolysis_Enzymes"/>
</dbReference>
<accession>A0A4R5Q8U9</accession>
<dbReference type="CDD" id="cd01822">
    <property type="entry name" value="Lysophospholipase_L1_like"/>
    <property type="match status" value="1"/>
</dbReference>
<evidence type="ECO:0000313" key="3">
    <source>
        <dbReference type="Proteomes" id="UP000295096"/>
    </source>
</evidence>
<name>A0A4R5Q8U9_9PROT</name>
<sequence length="227" mass="23275">MAPSGFRAAAGYGRRAALGTGLASAIAGIGVFRAGAAGPIRLLALGDSLTAGYGLPPGQGFVPRLQAELAARGRAVQVIDAGVSGDTTAGGLARLDWSLAETPQAAIVGLGGNDGLRGLPPAQSRANLTSILDKLKARGIPVLLAGMLAPPNLGAEYGREFAAVFTDLARQRPELVFYPFFLEGVAGDPALNQPDGIHPNERGLAEILRRMLPAVETLLERVANPPA</sequence>
<reference evidence="2 3" key="1">
    <citation type="journal article" date="2016" name="J. Microbiol.">
        <title>Dankookia rubra gen. nov., sp. nov., an alphaproteobacterium isolated from sediment of a shallow stream.</title>
        <authorList>
            <person name="Kim W.H."/>
            <person name="Kim D.H."/>
            <person name="Kang K."/>
            <person name="Ahn T.Y."/>
        </authorList>
    </citation>
    <scope>NUCLEOTIDE SEQUENCE [LARGE SCALE GENOMIC DNA]</scope>
    <source>
        <strain evidence="2 3">JCM30602</strain>
    </source>
</reference>
<dbReference type="Gene3D" id="3.40.50.1110">
    <property type="entry name" value="SGNH hydrolase"/>
    <property type="match status" value="1"/>
</dbReference>
<comment type="caution">
    <text evidence="2">The sequence shown here is derived from an EMBL/GenBank/DDBJ whole genome shotgun (WGS) entry which is preliminary data.</text>
</comment>
<organism evidence="2 3">
    <name type="scientific">Dankookia rubra</name>
    <dbReference type="NCBI Taxonomy" id="1442381"/>
    <lineage>
        <taxon>Bacteria</taxon>
        <taxon>Pseudomonadati</taxon>
        <taxon>Pseudomonadota</taxon>
        <taxon>Alphaproteobacteria</taxon>
        <taxon>Acetobacterales</taxon>
        <taxon>Roseomonadaceae</taxon>
        <taxon>Dankookia</taxon>
    </lineage>
</organism>
<dbReference type="AlphaFoldDB" id="A0A4R5Q8U9"/>
<dbReference type="RefSeq" id="WP_133292005.1">
    <property type="nucleotide sequence ID" value="NZ_SMSJ01000076.1"/>
</dbReference>
<evidence type="ECO:0000313" key="2">
    <source>
        <dbReference type="EMBL" id="TDH59206.1"/>
    </source>
</evidence>